<comment type="caution">
    <text evidence="2">The sequence shown here is derived from an EMBL/GenBank/DDBJ whole genome shotgun (WGS) entry which is preliminary data.</text>
</comment>
<keyword evidence="1" id="KW-0472">Membrane</keyword>
<dbReference type="PANTHER" id="PTHR36833:SF1">
    <property type="entry name" value="INTEGRAL MEMBRANE TRANSPORT PROTEIN"/>
    <property type="match status" value="1"/>
</dbReference>
<dbReference type="InterPro" id="IPR010390">
    <property type="entry name" value="ABC-2_transporter-like"/>
</dbReference>
<gene>
    <name evidence="2" type="ORF">QOZ93_000492</name>
</gene>
<name>A0ABU0JRS4_HATLI</name>
<proteinExistence type="predicted"/>
<feature type="transmembrane region" description="Helical" evidence="1">
    <location>
        <begin position="29"/>
        <end position="47"/>
    </location>
</feature>
<keyword evidence="1" id="KW-1133">Transmembrane helix</keyword>
<evidence type="ECO:0000313" key="2">
    <source>
        <dbReference type="EMBL" id="MDQ0478764.1"/>
    </source>
</evidence>
<dbReference type="RefSeq" id="WP_307354971.1">
    <property type="nucleotide sequence ID" value="NZ_BAAACJ010000025.1"/>
</dbReference>
<evidence type="ECO:0000256" key="1">
    <source>
        <dbReference type="SAM" id="Phobius"/>
    </source>
</evidence>
<dbReference type="Pfam" id="PF06182">
    <property type="entry name" value="ABC2_membrane_6"/>
    <property type="match status" value="1"/>
</dbReference>
<organism evidence="2 3">
    <name type="scientific">Hathewaya limosa</name>
    <name type="common">Clostridium limosum</name>
    <dbReference type="NCBI Taxonomy" id="1536"/>
    <lineage>
        <taxon>Bacteria</taxon>
        <taxon>Bacillati</taxon>
        <taxon>Bacillota</taxon>
        <taxon>Clostridia</taxon>
        <taxon>Eubacteriales</taxon>
        <taxon>Clostridiaceae</taxon>
        <taxon>Hathewaya</taxon>
    </lineage>
</organism>
<protein>
    <submittedName>
        <fullName evidence="2">ABC-2 type transport system permease protein</fullName>
    </submittedName>
</protein>
<evidence type="ECO:0000313" key="3">
    <source>
        <dbReference type="Proteomes" id="UP001224418"/>
    </source>
</evidence>
<accession>A0ABU0JRS4</accession>
<feature type="transmembrane region" description="Helical" evidence="1">
    <location>
        <begin position="150"/>
        <end position="174"/>
    </location>
</feature>
<dbReference type="EMBL" id="JAUSWN010000003">
    <property type="protein sequence ID" value="MDQ0478764.1"/>
    <property type="molecule type" value="Genomic_DNA"/>
</dbReference>
<dbReference type="Proteomes" id="UP001224418">
    <property type="component" value="Unassembled WGS sequence"/>
</dbReference>
<feature type="transmembrane region" description="Helical" evidence="1">
    <location>
        <begin position="116"/>
        <end position="138"/>
    </location>
</feature>
<keyword evidence="1" id="KW-0812">Transmembrane</keyword>
<keyword evidence="3" id="KW-1185">Reference proteome</keyword>
<feature type="transmembrane region" description="Helical" evidence="1">
    <location>
        <begin position="195"/>
        <end position="218"/>
    </location>
</feature>
<sequence>MNTINRYFRLIIRYTKLSIADLGQFPFEILMKIIALSFQVLFIWLFWTSITNLGVSYTNWNKYEIFILTGCGTISSSVSQLTFGFRDIEEVILTGDLDKFLMRPVNLIFSIMAEKFFIFWVIAEFIVGLAIILVAKIAGNIALHNIVPALILIFIGTFALRFMYGTISILCFWVGRISSLRDIIFSIDIAKDYPIDIFNTTMINLLTYVFPISLLATYPAKILLGKVDNVLYIIIISIMLFVFWFIIFRIVLKRALLKYQSTGS</sequence>
<dbReference type="PANTHER" id="PTHR36833">
    <property type="entry name" value="SLR0610 PROTEIN-RELATED"/>
    <property type="match status" value="1"/>
</dbReference>
<feature type="transmembrane region" description="Helical" evidence="1">
    <location>
        <begin position="230"/>
        <end position="252"/>
    </location>
</feature>
<reference evidence="2 3" key="1">
    <citation type="submission" date="2023-07" db="EMBL/GenBank/DDBJ databases">
        <title>Genomic Encyclopedia of Type Strains, Phase IV (KMG-IV): sequencing the most valuable type-strain genomes for metagenomic binning, comparative biology and taxonomic classification.</title>
        <authorList>
            <person name="Goeker M."/>
        </authorList>
    </citation>
    <scope>NUCLEOTIDE SEQUENCE [LARGE SCALE GENOMIC DNA]</scope>
    <source>
        <strain evidence="2 3">DSM 1400</strain>
    </source>
</reference>